<gene>
    <name evidence="1" type="ORF">F5890DRAFT_1404019</name>
</gene>
<sequence length="187" mass="20923">MIHWRMESVSPDILPDCAHDLVDTISNLLHTSVLGEGIQKVWFAGDYPVPIVNHLYPSSDRASVPTIIQKKSGTFRDFGEKHRETVDILVDAFREGAELDRWVLTDLTAELVRMEEDDGILDVHPDFLTDSGALGILDKMIGMNAAIFVGGSKRCGRTSSFTKQVIDSRQKNFNKDGKVRNVVEYFG</sequence>
<dbReference type="AlphaFoldDB" id="A0AA38UVD3"/>
<dbReference type="Proteomes" id="UP001163850">
    <property type="component" value="Unassembled WGS sequence"/>
</dbReference>
<evidence type="ECO:0000313" key="2">
    <source>
        <dbReference type="Proteomes" id="UP001163850"/>
    </source>
</evidence>
<name>A0AA38UVD3_9AGAR</name>
<accession>A0AA38UVD3</accession>
<proteinExistence type="predicted"/>
<dbReference type="EMBL" id="MU801915">
    <property type="protein sequence ID" value="KAJ3987985.1"/>
    <property type="molecule type" value="Genomic_DNA"/>
</dbReference>
<organism evidence="1 2">
    <name type="scientific">Lentinula detonsa</name>
    <dbReference type="NCBI Taxonomy" id="2804962"/>
    <lineage>
        <taxon>Eukaryota</taxon>
        <taxon>Fungi</taxon>
        <taxon>Dikarya</taxon>
        <taxon>Basidiomycota</taxon>
        <taxon>Agaricomycotina</taxon>
        <taxon>Agaricomycetes</taxon>
        <taxon>Agaricomycetidae</taxon>
        <taxon>Agaricales</taxon>
        <taxon>Marasmiineae</taxon>
        <taxon>Omphalotaceae</taxon>
        <taxon>Lentinula</taxon>
    </lineage>
</organism>
<evidence type="ECO:0000313" key="1">
    <source>
        <dbReference type="EMBL" id="KAJ3987985.1"/>
    </source>
</evidence>
<reference evidence="1" key="1">
    <citation type="submission" date="2022-08" db="EMBL/GenBank/DDBJ databases">
        <authorList>
            <consortium name="DOE Joint Genome Institute"/>
            <person name="Min B."/>
            <person name="Riley R."/>
            <person name="Sierra-Patev S."/>
            <person name="Naranjo-Ortiz M."/>
            <person name="Looney B."/>
            <person name="Konkel Z."/>
            <person name="Slot J.C."/>
            <person name="Sakamoto Y."/>
            <person name="Steenwyk J.L."/>
            <person name="Rokas A."/>
            <person name="Carro J."/>
            <person name="Camarero S."/>
            <person name="Ferreira P."/>
            <person name="Molpeceres G."/>
            <person name="Ruiz-Duenas F.J."/>
            <person name="Serrano A."/>
            <person name="Henrissat B."/>
            <person name="Drula E."/>
            <person name="Hughes K.W."/>
            <person name="Mata J.L."/>
            <person name="Ishikawa N.K."/>
            <person name="Vargas-Isla R."/>
            <person name="Ushijima S."/>
            <person name="Smith C.A."/>
            <person name="Ahrendt S."/>
            <person name="Andreopoulos W."/>
            <person name="He G."/>
            <person name="Labutti K."/>
            <person name="Lipzen A."/>
            <person name="Ng V."/>
            <person name="Sandor L."/>
            <person name="Barry K."/>
            <person name="Martinez A.T."/>
            <person name="Xiao Y."/>
            <person name="Gibbons J.G."/>
            <person name="Terashima K."/>
            <person name="Hibbett D.S."/>
            <person name="Grigoriev I.V."/>
        </authorList>
    </citation>
    <scope>NUCLEOTIDE SEQUENCE</scope>
    <source>
        <strain evidence="1">TFB7829</strain>
    </source>
</reference>
<dbReference type="Gene3D" id="3.40.50.11350">
    <property type="match status" value="1"/>
</dbReference>
<protein>
    <submittedName>
        <fullName evidence="1">Uncharacterized protein</fullName>
    </submittedName>
</protein>
<comment type="caution">
    <text evidence="1">The sequence shown here is derived from an EMBL/GenBank/DDBJ whole genome shotgun (WGS) entry which is preliminary data.</text>
</comment>